<dbReference type="InterPro" id="IPR016137">
    <property type="entry name" value="RGS"/>
</dbReference>
<dbReference type="PROSITE" id="PS50132">
    <property type="entry name" value="RGS"/>
    <property type="match status" value="1"/>
</dbReference>
<gene>
    <name evidence="4" type="primary">Aste57867_19127</name>
    <name evidence="3" type="ORF">As57867_019063</name>
    <name evidence="4" type="ORF">ASTE57867_19127</name>
</gene>
<dbReference type="Pfam" id="PF02141">
    <property type="entry name" value="DENN"/>
    <property type="match status" value="1"/>
</dbReference>
<dbReference type="InterPro" id="IPR051942">
    <property type="entry name" value="DENN_domain_containing_2"/>
</dbReference>
<feature type="domain" description="UDENN" evidence="2">
    <location>
        <begin position="358"/>
        <end position="775"/>
    </location>
</feature>
<dbReference type="InterPro" id="IPR037516">
    <property type="entry name" value="Tripartite_DENN"/>
</dbReference>
<dbReference type="Gene3D" id="1.10.167.10">
    <property type="entry name" value="Regulator of G-protein Signalling 4, domain 2"/>
    <property type="match status" value="1"/>
</dbReference>
<evidence type="ECO:0000313" key="3">
    <source>
        <dbReference type="EMBL" id="KAF0689421.1"/>
    </source>
</evidence>
<reference evidence="4 5" key="1">
    <citation type="submission" date="2019-03" db="EMBL/GenBank/DDBJ databases">
        <authorList>
            <person name="Gaulin E."/>
            <person name="Dumas B."/>
        </authorList>
    </citation>
    <scope>NUCLEOTIDE SEQUENCE [LARGE SCALE GENOMIC DNA]</scope>
    <source>
        <strain evidence="4">CBS 568.67</strain>
    </source>
</reference>
<reference evidence="3" key="2">
    <citation type="submission" date="2019-06" db="EMBL/GenBank/DDBJ databases">
        <title>Genomics analysis of Aphanomyces spp. identifies a new class of oomycete effector associated with host adaptation.</title>
        <authorList>
            <person name="Gaulin E."/>
        </authorList>
    </citation>
    <scope>NUCLEOTIDE SEQUENCE</scope>
    <source>
        <strain evidence="3">CBS 578.67</strain>
    </source>
</reference>
<dbReference type="PANTHER" id="PTHR15288">
    <property type="entry name" value="DENN DOMAIN-CONTAINING PROTEIN 2"/>
    <property type="match status" value="1"/>
</dbReference>
<dbReference type="Proteomes" id="UP000332933">
    <property type="component" value="Unassembled WGS sequence"/>
</dbReference>
<dbReference type="InterPro" id="IPR043153">
    <property type="entry name" value="DENN_C"/>
</dbReference>
<dbReference type="EMBL" id="CAADRA010006471">
    <property type="protein sequence ID" value="VFT95850.1"/>
    <property type="molecule type" value="Genomic_DNA"/>
</dbReference>
<dbReference type="OrthoDB" id="10266080at2759"/>
<evidence type="ECO:0000259" key="2">
    <source>
        <dbReference type="PROSITE" id="PS50211"/>
    </source>
</evidence>
<proteinExistence type="predicted"/>
<dbReference type="InterPro" id="IPR044926">
    <property type="entry name" value="RGS_subdomain_2"/>
</dbReference>
<keyword evidence="5" id="KW-1185">Reference proteome</keyword>
<protein>
    <submittedName>
        <fullName evidence="4">Aste57867_19127 protein</fullName>
    </submittedName>
</protein>
<dbReference type="InterPro" id="IPR036305">
    <property type="entry name" value="RGS_sf"/>
</dbReference>
<organism evidence="4 5">
    <name type="scientific">Aphanomyces stellatus</name>
    <dbReference type="NCBI Taxonomy" id="120398"/>
    <lineage>
        <taxon>Eukaryota</taxon>
        <taxon>Sar</taxon>
        <taxon>Stramenopiles</taxon>
        <taxon>Oomycota</taxon>
        <taxon>Saprolegniomycetes</taxon>
        <taxon>Saprolegniales</taxon>
        <taxon>Verrucalvaceae</taxon>
        <taxon>Aphanomyces</taxon>
    </lineage>
</organism>
<dbReference type="EMBL" id="VJMH01006450">
    <property type="protein sequence ID" value="KAF0689421.1"/>
    <property type="molecule type" value="Genomic_DNA"/>
</dbReference>
<dbReference type="PANTHER" id="PTHR15288:SF0">
    <property type="entry name" value="UDENN DOMAIN-CONTAINING PROTEIN"/>
    <property type="match status" value="1"/>
</dbReference>
<name>A0A485LCG5_9STRA</name>
<dbReference type="AlphaFoldDB" id="A0A485LCG5"/>
<sequence length="840" mass="93675">MKGSADEIFLKIDGLIGSAHDRILYTYMNQQGLEVVYSLLAEIHKYTKLATRQKRQEHAELLVRAFLIKPDPVVLRHLHLASDDDVAARFFQPLVDAVADGTGALDMWFSLDARLKHALDWTTFFQQDMFNDLCNAIRERHPLTLSDVVHDCNPARLRFLDLYMREFHPHGVGNLHFWVDVQSTFLPLVAQTATFSVALFEEIQVTVRRIFNAYLADNTTTPSATATAVADDTKKDVLARILLYQGEPFSSPRYATLFKAAQDQVFRWLATKIFPNFQNAMLYIQFMAELEWLATEPALAKAYAAHNHHHPPRPRGTLLFPLPPPPPPSTQGLAIDTRVRRTEYAAAFPAPPHVDLVACFAIATTTPDKAFACMAQHVPVTLRLDACWGIGDAHPDVKPFCLLRTPVAAATTVNHPPHNQVHGFTVYERDQEAPTFGLCFVHWTPLLSPPTPLLSSDETVYLPSYTCILSRHSLWPTLATLGPAVQKIHTLPRSELTATTWHDLVAPPSAAFPAALPAAHRAFLATPAALDDVDVAPLFRWLNIQNIISLLASLLVEHRVVLVSSTRQTLFSASDALLALLRPFHWAHVYLPFCPAIVAAQVAKQETPFFIGVEGSIQLKRTSDAATHRIRPCDPLLTKPHPFLSLGSSLCNLQKVHPIVKENALLYPSELIQHGRAVLVDLDFDEVYLPLKHEPPELPQTHVRALELACRRVLHPRIAHADQFVFAAATHALHGQDTSAGLKASVLVFLDALFGRATDYFRSFPNDIHLGRHKPAITLPNYDASTATGAATAAFGVFDIDAFLEANIELGCRDFFRQVFATHAFLDFLVRQRQRFQLVS</sequence>
<evidence type="ECO:0000313" key="5">
    <source>
        <dbReference type="Proteomes" id="UP000332933"/>
    </source>
</evidence>
<dbReference type="SUPFAM" id="SSF48097">
    <property type="entry name" value="Regulator of G-protein signaling, RGS"/>
    <property type="match status" value="1"/>
</dbReference>
<evidence type="ECO:0000313" key="4">
    <source>
        <dbReference type="EMBL" id="VFT95850.1"/>
    </source>
</evidence>
<dbReference type="Gene3D" id="3.40.50.11500">
    <property type="match status" value="1"/>
</dbReference>
<dbReference type="Pfam" id="PF00615">
    <property type="entry name" value="RGS"/>
    <property type="match status" value="1"/>
</dbReference>
<dbReference type="SMART" id="SM00799">
    <property type="entry name" value="DENN"/>
    <property type="match status" value="1"/>
</dbReference>
<dbReference type="InterPro" id="IPR001194">
    <property type="entry name" value="cDENN_dom"/>
</dbReference>
<evidence type="ECO:0000259" key="1">
    <source>
        <dbReference type="PROSITE" id="PS50132"/>
    </source>
</evidence>
<dbReference type="PROSITE" id="PS50211">
    <property type="entry name" value="DENN"/>
    <property type="match status" value="1"/>
</dbReference>
<feature type="domain" description="RGS" evidence="1">
    <location>
        <begin position="155"/>
        <end position="287"/>
    </location>
</feature>
<accession>A0A485LCG5</accession>